<name>A0A1G2PE82_9BACT</name>
<dbReference type="EC" id="2.1.2.9" evidence="2 5"/>
<evidence type="ECO:0000313" key="9">
    <source>
        <dbReference type="Proteomes" id="UP000178869"/>
    </source>
</evidence>
<comment type="catalytic activity">
    <reaction evidence="5">
        <text>L-methionyl-tRNA(fMet) + (6R)-10-formyltetrahydrofolate = N-formyl-L-methionyl-tRNA(fMet) + (6S)-5,6,7,8-tetrahydrofolate + H(+)</text>
        <dbReference type="Rhea" id="RHEA:24380"/>
        <dbReference type="Rhea" id="RHEA-COMP:9952"/>
        <dbReference type="Rhea" id="RHEA-COMP:9953"/>
        <dbReference type="ChEBI" id="CHEBI:15378"/>
        <dbReference type="ChEBI" id="CHEBI:57453"/>
        <dbReference type="ChEBI" id="CHEBI:78530"/>
        <dbReference type="ChEBI" id="CHEBI:78844"/>
        <dbReference type="ChEBI" id="CHEBI:195366"/>
        <dbReference type="EC" id="2.1.2.9"/>
    </reaction>
</comment>
<dbReference type="PANTHER" id="PTHR11138">
    <property type="entry name" value="METHIONYL-TRNA FORMYLTRANSFERASE"/>
    <property type="match status" value="1"/>
</dbReference>
<evidence type="ECO:0000256" key="4">
    <source>
        <dbReference type="ARBA" id="ARBA00022917"/>
    </source>
</evidence>
<dbReference type="GO" id="GO:0005829">
    <property type="term" value="C:cytosol"/>
    <property type="evidence" value="ECO:0007669"/>
    <property type="project" value="TreeGrafter"/>
</dbReference>
<feature type="domain" description="Formyl transferase N-terminal" evidence="6">
    <location>
        <begin position="1"/>
        <end position="179"/>
    </location>
</feature>
<dbReference type="PANTHER" id="PTHR11138:SF5">
    <property type="entry name" value="METHIONYL-TRNA FORMYLTRANSFERASE, MITOCHONDRIAL"/>
    <property type="match status" value="1"/>
</dbReference>
<dbReference type="Pfam" id="PF02911">
    <property type="entry name" value="Formyl_trans_C"/>
    <property type="match status" value="1"/>
</dbReference>
<evidence type="ECO:0000259" key="7">
    <source>
        <dbReference type="Pfam" id="PF02911"/>
    </source>
</evidence>
<protein>
    <recommendedName>
        <fullName evidence="2 5">Methionyl-tRNA formyltransferase</fullName>
        <ecNumber evidence="2 5">2.1.2.9</ecNumber>
    </recommendedName>
</protein>
<evidence type="ECO:0000259" key="6">
    <source>
        <dbReference type="Pfam" id="PF00551"/>
    </source>
</evidence>
<comment type="function">
    <text evidence="5">Attaches a formyl group to the free amino group of methionyl-tRNA(fMet). The formyl group appears to play a dual role in the initiator identity of N-formylmethionyl-tRNA by promoting its recognition by IF2 and preventing the misappropriation of this tRNA by the elongation apparatus.</text>
</comment>
<feature type="binding site" evidence="5">
    <location>
        <begin position="109"/>
        <end position="112"/>
    </location>
    <ligand>
        <name>(6S)-5,6,7,8-tetrahydrofolate</name>
        <dbReference type="ChEBI" id="CHEBI:57453"/>
    </ligand>
</feature>
<evidence type="ECO:0000256" key="2">
    <source>
        <dbReference type="ARBA" id="ARBA00012261"/>
    </source>
</evidence>
<keyword evidence="3 5" id="KW-0808">Transferase</keyword>
<dbReference type="GO" id="GO:0004479">
    <property type="term" value="F:methionyl-tRNA formyltransferase activity"/>
    <property type="evidence" value="ECO:0007669"/>
    <property type="project" value="UniProtKB-UniRule"/>
</dbReference>
<proteinExistence type="inferred from homology"/>
<dbReference type="NCBIfam" id="TIGR00460">
    <property type="entry name" value="fmt"/>
    <property type="match status" value="1"/>
</dbReference>
<dbReference type="InterPro" id="IPR005793">
    <property type="entry name" value="Formyl_trans_C"/>
</dbReference>
<accession>A0A1G2PE82</accession>
<comment type="similarity">
    <text evidence="1 5">Belongs to the Fmt family.</text>
</comment>
<dbReference type="Gene3D" id="3.40.50.12230">
    <property type="match status" value="1"/>
</dbReference>
<dbReference type="Pfam" id="PF00551">
    <property type="entry name" value="Formyl_trans_N"/>
    <property type="match status" value="1"/>
</dbReference>
<reference evidence="8 9" key="1">
    <citation type="journal article" date="2016" name="Nat. Commun.">
        <title>Thousands of microbial genomes shed light on interconnected biogeochemical processes in an aquifer system.</title>
        <authorList>
            <person name="Anantharaman K."/>
            <person name="Brown C.T."/>
            <person name="Hug L.A."/>
            <person name="Sharon I."/>
            <person name="Castelle C.J."/>
            <person name="Probst A.J."/>
            <person name="Thomas B.C."/>
            <person name="Singh A."/>
            <person name="Wilkins M.J."/>
            <person name="Karaoz U."/>
            <person name="Brodie E.L."/>
            <person name="Williams K.H."/>
            <person name="Hubbard S.S."/>
            <person name="Banfield J.F."/>
        </authorList>
    </citation>
    <scope>NUCLEOTIDE SEQUENCE [LARGE SCALE GENOMIC DNA]</scope>
</reference>
<dbReference type="InterPro" id="IPR041711">
    <property type="entry name" value="Met-tRNA-FMT_N"/>
</dbReference>
<dbReference type="InterPro" id="IPR002376">
    <property type="entry name" value="Formyl_transf_N"/>
</dbReference>
<dbReference type="SUPFAM" id="SSF50486">
    <property type="entry name" value="FMT C-terminal domain-like"/>
    <property type="match status" value="1"/>
</dbReference>
<dbReference type="CDD" id="cd08646">
    <property type="entry name" value="FMT_core_Met-tRNA-FMT_N"/>
    <property type="match status" value="1"/>
</dbReference>
<dbReference type="CDD" id="cd08704">
    <property type="entry name" value="Met_tRNA_FMT_C"/>
    <property type="match status" value="1"/>
</dbReference>
<dbReference type="EMBL" id="MHSR01000025">
    <property type="protein sequence ID" value="OHA45911.1"/>
    <property type="molecule type" value="Genomic_DNA"/>
</dbReference>
<dbReference type="InterPro" id="IPR005794">
    <property type="entry name" value="Fmt"/>
</dbReference>
<evidence type="ECO:0000313" key="8">
    <source>
        <dbReference type="EMBL" id="OHA45911.1"/>
    </source>
</evidence>
<sequence>MKLIFFGSSEFGIPILDELRCASYEIVAVVTSIDKPAGRSKQLKSPIIKLWSQDAGIKVIQPTDLKDPGFLNEIVSLHPDLIIIAAFGKIIPGMILDIPKFGSINVHPSLLPKWRGPSPIQNVILSGEKETSVTLMLTDEKMDHGPIIIQEKTYVDDKDTYISLTQRCASLGAELLIKTLPKWLEGRIKPQEQDHSLATFTKIISRDDGKIDWSKSADEIDRTARAYYPWPGAFTFLPDGKRLKLLEVRILNIEDGRYESGTVFLTDTGEMAVACGKNALMIEKVQKEGGEPMDGKSFLNGHRNLIKQELRS</sequence>
<dbReference type="AlphaFoldDB" id="A0A1G2PE82"/>
<dbReference type="InterPro" id="IPR044135">
    <property type="entry name" value="Met-tRNA-FMT_C"/>
</dbReference>
<dbReference type="Proteomes" id="UP000178869">
    <property type="component" value="Unassembled WGS sequence"/>
</dbReference>
<dbReference type="SUPFAM" id="SSF53328">
    <property type="entry name" value="Formyltransferase"/>
    <property type="match status" value="1"/>
</dbReference>
<dbReference type="InterPro" id="IPR011034">
    <property type="entry name" value="Formyl_transferase-like_C_sf"/>
</dbReference>
<evidence type="ECO:0000256" key="3">
    <source>
        <dbReference type="ARBA" id="ARBA00022679"/>
    </source>
</evidence>
<evidence type="ECO:0000256" key="1">
    <source>
        <dbReference type="ARBA" id="ARBA00010699"/>
    </source>
</evidence>
<dbReference type="InterPro" id="IPR036477">
    <property type="entry name" value="Formyl_transf_N_sf"/>
</dbReference>
<keyword evidence="4 5" id="KW-0648">Protein biosynthesis</keyword>
<evidence type="ECO:0000256" key="5">
    <source>
        <dbReference type="HAMAP-Rule" id="MF_00182"/>
    </source>
</evidence>
<organism evidence="8 9">
    <name type="scientific">Candidatus Terrybacteria bacterium RIFCSPHIGHO2_01_FULL_43_35</name>
    <dbReference type="NCBI Taxonomy" id="1802361"/>
    <lineage>
        <taxon>Bacteria</taxon>
        <taxon>Candidatus Terryibacteriota</taxon>
    </lineage>
</organism>
<gene>
    <name evidence="5" type="primary">fmt</name>
    <name evidence="8" type="ORF">A2828_01185</name>
</gene>
<feature type="domain" description="Formyl transferase C-terminal" evidence="7">
    <location>
        <begin position="204"/>
        <end position="303"/>
    </location>
</feature>
<dbReference type="HAMAP" id="MF_00182">
    <property type="entry name" value="Formyl_trans"/>
    <property type="match status" value="1"/>
</dbReference>
<comment type="caution">
    <text evidence="8">The sequence shown here is derived from an EMBL/GenBank/DDBJ whole genome shotgun (WGS) entry which is preliminary data.</text>
</comment>